<dbReference type="InterPro" id="IPR041698">
    <property type="entry name" value="Methyltransf_25"/>
</dbReference>
<feature type="domain" description="Methyltransferase" evidence="1">
    <location>
        <begin position="95"/>
        <end position="193"/>
    </location>
</feature>
<comment type="caution">
    <text evidence="2">The sequence shown here is derived from an EMBL/GenBank/DDBJ whole genome shotgun (WGS) entry which is preliminary data.</text>
</comment>
<protein>
    <recommendedName>
        <fullName evidence="1">Methyltransferase domain-containing protein</fullName>
    </recommendedName>
</protein>
<name>A0A1F8FVB4_9BACT</name>
<evidence type="ECO:0000259" key="1">
    <source>
        <dbReference type="Pfam" id="PF13649"/>
    </source>
</evidence>
<dbReference type="CDD" id="cd02440">
    <property type="entry name" value="AdoMet_MTases"/>
    <property type="match status" value="1"/>
</dbReference>
<evidence type="ECO:0000313" key="3">
    <source>
        <dbReference type="Proteomes" id="UP000178117"/>
    </source>
</evidence>
<sequence>MKTDWRARLKAYHLQQGVYAGTDSEEYQQQHSAAMEKLRSNRGNTLKPEDFERHYDAIAEDYAKYLLDPEYVESISSAIKRIAEITEGQKIVRVHEAGCGAGLDVCFLAVHFPEIEFTASDISEGMLEIARRRADSLGIRNTRFLKVAHENLTPELLGGQVDLCFAIGALFYHSEEEFMTHMWGLTSVINPQGKLVLCTPGGEYLNALATVMWIFNCTFDGEIKDSDIVSPLGIGTFTKTSDSDAKTVAMRLALQSQERW</sequence>
<accession>A0A1F8FVB4</accession>
<dbReference type="Pfam" id="PF13649">
    <property type="entry name" value="Methyltransf_25"/>
    <property type="match status" value="1"/>
</dbReference>
<proteinExistence type="predicted"/>
<gene>
    <name evidence="2" type="ORF">A3C88_02320</name>
</gene>
<evidence type="ECO:0000313" key="2">
    <source>
        <dbReference type="EMBL" id="OGN16650.1"/>
    </source>
</evidence>
<organism evidence="2 3">
    <name type="scientific">Candidatus Yanofskybacteria bacterium RIFCSPHIGHO2_02_FULL_50_12</name>
    <dbReference type="NCBI Taxonomy" id="1802685"/>
    <lineage>
        <taxon>Bacteria</taxon>
        <taxon>Candidatus Yanofskyibacteriota</taxon>
    </lineage>
</organism>
<dbReference type="InterPro" id="IPR029063">
    <property type="entry name" value="SAM-dependent_MTases_sf"/>
</dbReference>
<dbReference type="STRING" id="1802685.A3C88_02320"/>
<dbReference type="AlphaFoldDB" id="A0A1F8FVB4"/>
<dbReference type="Proteomes" id="UP000178117">
    <property type="component" value="Unassembled WGS sequence"/>
</dbReference>
<reference evidence="2 3" key="1">
    <citation type="journal article" date="2016" name="Nat. Commun.">
        <title>Thousands of microbial genomes shed light on interconnected biogeochemical processes in an aquifer system.</title>
        <authorList>
            <person name="Anantharaman K."/>
            <person name="Brown C.T."/>
            <person name="Hug L.A."/>
            <person name="Sharon I."/>
            <person name="Castelle C.J."/>
            <person name="Probst A.J."/>
            <person name="Thomas B.C."/>
            <person name="Singh A."/>
            <person name="Wilkins M.J."/>
            <person name="Karaoz U."/>
            <person name="Brodie E.L."/>
            <person name="Williams K.H."/>
            <person name="Hubbard S.S."/>
            <person name="Banfield J.F."/>
        </authorList>
    </citation>
    <scope>NUCLEOTIDE SEQUENCE [LARGE SCALE GENOMIC DNA]</scope>
</reference>
<dbReference type="Gene3D" id="3.40.50.150">
    <property type="entry name" value="Vaccinia Virus protein VP39"/>
    <property type="match status" value="1"/>
</dbReference>
<dbReference type="SUPFAM" id="SSF53335">
    <property type="entry name" value="S-adenosyl-L-methionine-dependent methyltransferases"/>
    <property type="match status" value="1"/>
</dbReference>
<dbReference type="EMBL" id="MGJZ01000028">
    <property type="protein sequence ID" value="OGN16650.1"/>
    <property type="molecule type" value="Genomic_DNA"/>
</dbReference>